<reference evidence="1" key="1">
    <citation type="submission" date="2018-05" db="EMBL/GenBank/DDBJ databases">
        <authorList>
            <person name="Lanie J.A."/>
            <person name="Ng W.-L."/>
            <person name="Kazmierczak K.M."/>
            <person name="Andrzejewski T.M."/>
            <person name="Davidsen T.M."/>
            <person name="Wayne K.J."/>
            <person name="Tettelin H."/>
            <person name="Glass J.I."/>
            <person name="Rusch D."/>
            <person name="Podicherti R."/>
            <person name="Tsui H.-C.T."/>
            <person name="Winkler M.E."/>
        </authorList>
    </citation>
    <scope>NUCLEOTIDE SEQUENCE</scope>
</reference>
<feature type="non-terminal residue" evidence="1">
    <location>
        <position position="1"/>
    </location>
</feature>
<accession>A0A382YL06</accession>
<gene>
    <name evidence="1" type="ORF">METZ01_LOCUS436830</name>
</gene>
<dbReference type="AlphaFoldDB" id="A0A382YL06"/>
<proteinExistence type="predicted"/>
<protein>
    <submittedName>
        <fullName evidence="1">Uncharacterized protein</fullName>
    </submittedName>
</protein>
<sequence length="73" mass="8460">PGPEFENMKKNIGSKIIFELLRKITNRLGFSLLSHMDVMKYFSQVSQLKYGHPSGQYIRAVVTKSHKQRVSTY</sequence>
<name>A0A382YL06_9ZZZZ</name>
<dbReference type="EMBL" id="UINC01176720">
    <property type="protein sequence ID" value="SVD83976.1"/>
    <property type="molecule type" value="Genomic_DNA"/>
</dbReference>
<organism evidence="1">
    <name type="scientific">marine metagenome</name>
    <dbReference type="NCBI Taxonomy" id="408172"/>
    <lineage>
        <taxon>unclassified sequences</taxon>
        <taxon>metagenomes</taxon>
        <taxon>ecological metagenomes</taxon>
    </lineage>
</organism>
<evidence type="ECO:0000313" key="1">
    <source>
        <dbReference type="EMBL" id="SVD83976.1"/>
    </source>
</evidence>